<dbReference type="OrthoDB" id="5422579at2759"/>
<dbReference type="SUPFAM" id="SSF52047">
    <property type="entry name" value="RNI-like"/>
    <property type="match status" value="1"/>
</dbReference>
<dbReference type="EMBL" id="FJUX01000012">
    <property type="protein sequence ID" value="CZS92444.1"/>
    <property type="molecule type" value="Genomic_DNA"/>
</dbReference>
<dbReference type="InterPro" id="IPR001810">
    <property type="entry name" value="F-box_dom"/>
</dbReference>
<keyword evidence="3" id="KW-1185">Reference proteome</keyword>
<name>A0A1E1K774_9HELO</name>
<evidence type="ECO:0000259" key="1">
    <source>
        <dbReference type="PROSITE" id="PS50181"/>
    </source>
</evidence>
<sequence length="400" mass="45417">MDKVPPEIARMICHVLRTEDLSRLSRCNQFFNDISKNVMYSNINIIIGPTGLKNSAKRLLNLLVHNTQKRCAIRSLRIRESVSYTWNRDETGLLRILISIILKGSSVLEFSWIVTEDIPHHALHSYSPPCQHQSLTQFSIPSILTSLTFIGSVNDWDVHFPNIRNLQCGRVQSAQQLSWINWHIRNCKLTKLKVAMRPIARYIYTNIKVELLLMLKIIAGSYSLKTLVLEAVSVELLDTRQLVLLEHLGLRRCEGISSLLSKTVLGRPIMLKTLDLVVTEQSTSCIAQFVVWLAQFTKLEELSLILLGSHDAFPLDPVLLHAQALRRLVLDSRTRIQDPTTIIRYTIADLKKITENCPLLLALGISVLLEASGSYGPPRGPRRFEALVRSCLYRLMLPVN</sequence>
<gene>
    <name evidence="2" type="ORF">RAG0_02980</name>
</gene>
<organism evidence="2 3">
    <name type="scientific">Rhynchosporium agropyri</name>
    <dbReference type="NCBI Taxonomy" id="914238"/>
    <lineage>
        <taxon>Eukaryota</taxon>
        <taxon>Fungi</taxon>
        <taxon>Dikarya</taxon>
        <taxon>Ascomycota</taxon>
        <taxon>Pezizomycotina</taxon>
        <taxon>Leotiomycetes</taxon>
        <taxon>Helotiales</taxon>
        <taxon>Ploettnerulaceae</taxon>
        <taxon>Rhynchosporium</taxon>
    </lineage>
</organism>
<evidence type="ECO:0000313" key="2">
    <source>
        <dbReference type="EMBL" id="CZS92444.1"/>
    </source>
</evidence>
<dbReference type="PROSITE" id="PS50181">
    <property type="entry name" value="FBOX"/>
    <property type="match status" value="1"/>
</dbReference>
<accession>A0A1E1K774</accession>
<feature type="domain" description="F-box" evidence="1">
    <location>
        <begin position="1"/>
        <end position="43"/>
    </location>
</feature>
<proteinExistence type="predicted"/>
<reference evidence="3" key="1">
    <citation type="submission" date="2016-03" db="EMBL/GenBank/DDBJ databases">
        <authorList>
            <person name="Guldener U."/>
        </authorList>
    </citation>
    <scope>NUCLEOTIDE SEQUENCE [LARGE SCALE GENOMIC DNA]</scope>
    <source>
        <strain evidence="3">04CH-RAC-A.6.1</strain>
    </source>
</reference>
<dbReference type="AlphaFoldDB" id="A0A1E1K774"/>
<protein>
    <recommendedName>
        <fullName evidence="1">F-box domain-containing protein</fullName>
    </recommendedName>
</protein>
<dbReference type="Proteomes" id="UP000178912">
    <property type="component" value="Unassembled WGS sequence"/>
</dbReference>
<evidence type="ECO:0000313" key="3">
    <source>
        <dbReference type="Proteomes" id="UP000178912"/>
    </source>
</evidence>